<keyword evidence="12" id="KW-1185">Reference proteome</keyword>
<gene>
    <name evidence="11" type="ORF">AALO_G00038770</name>
</gene>
<feature type="region of interest" description="Disordered" evidence="8">
    <location>
        <begin position="42"/>
        <end position="138"/>
    </location>
</feature>
<feature type="compositionally biased region" description="Low complexity" evidence="8">
    <location>
        <begin position="404"/>
        <end position="417"/>
    </location>
</feature>
<feature type="region of interest" description="Disordered" evidence="8">
    <location>
        <begin position="398"/>
        <end position="556"/>
    </location>
</feature>
<feature type="compositionally biased region" description="Basic and acidic residues" evidence="8">
    <location>
        <begin position="467"/>
        <end position="478"/>
    </location>
</feature>
<feature type="chain" id="PRO_5043899353" description="Coiled-coil domain-containing protein 80" evidence="9">
    <location>
        <begin position="23"/>
        <end position="889"/>
    </location>
</feature>
<comment type="subunit">
    <text evidence="6">Binds to various extracellular matrix proteins.</text>
</comment>
<dbReference type="EMBL" id="JADWDJ010000003">
    <property type="protein sequence ID" value="KAG5283140.1"/>
    <property type="molecule type" value="Genomic_DNA"/>
</dbReference>
<feature type="compositionally biased region" description="Basic residues" evidence="8">
    <location>
        <begin position="524"/>
        <end position="537"/>
    </location>
</feature>
<comment type="subcellular location">
    <subcellularLocation>
        <location evidence="1">Secreted</location>
        <location evidence="1">Extracellular space</location>
        <location evidence="1">Extracellular matrix</location>
    </subcellularLocation>
</comment>
<evidence type="ECO:0000256" key="8">
    <source>
        <dbReference type="SAM" id="MobiDB-lite"/>
    </source>
</evidence>
<feature type="signal peptide" evidence="9">
    <location>
        <begin position="1"/>
        <end position="22"/>
    </location>
</feature>
<evidence type="ECO:0000259" key="10">
    <source>
        <dbReference type="Pfam" id="PF13778"/>
    </source>
</evidence>
<evidence type="ECO:0000256" key="6">
    <source>
        <dbReference type="ARBA" id="ARBA00038549"/>
    </source>
</evidence>
<dbReference type="GO" id="GO:0010811">
    <property type="term" value="P:positive regulation of cell-substrate adhesion"/>
    <property type="evidence" value="ECO:0007669"/>
    <property type="project" value="TreeGrafter"/>
</dbReference>
<reference evidence="11" key="1">
    <citation type="submission" date="2020-10" db="EMBL/GenBank/DDBJ databases">
        <title>Chromosome-scale genome assembly of the Allis shad, Alosa alosa.</title>
        <authorList>
            <person name="Margot Z."/>
            <person name="Christophe K."/>
            <person name="Cabau C."/>
            <person name="Louis A."/>
            <person name="Berthelot C."/>
            <person name="Parey E."/>
            <person name="Roest Crollius H."/>
            <person name="Montfort J."/>
            <person name="Robinson-Rechavi M."/>
            <person name="Bucao C."/>
            <person name="Bouchez O."/>
            <person name="Gislard M."/>
            <person name="Lluch J."/>
            <person name="Milhes M."/>
            <person name="Lampietro C."/>
            <person name="Lopez Roques C."/>
            <person name="Donnadieu C."/>
            <person name="Braasch I."/>
            <person name="Desvignes T."/>
            <person name="Postlethwait J."/>
            <person name="Bobe J."/>
            <person name="Guiguen Y."/>
        </authorList>
    </citation>
    <scope>NUCLEOTIDE SEQUENCE</scope>
    <source>
        <strain evidence="11">M-15738</strain>
        <tissue evidence="11">Blood</tissue>
    </source>
</reference>
<name>A0AAV6H7J3_9TELE</name>
<feature type="compositionally biased region" description="Low complexity" evidence="8">
    <location>
        <begin position="313"/>
        <end position="382"/>
    </location>
</feature>
<evidence type="ECO:0000256" key="9">
    <source>
        <dbReference type="SAM" id="SignalP"/>
    </source>
</evidence>
<feature type="domain" description="DUF4174" evidence="10">
    <location>
        <begin position="717"/>
        <end position="849"/>
    </location>
</feature>
<dbReference type="Proteomes" id="UP000823561">
    <property type="component" value="Chromosome 3"/>
</dbReference>
<accession>A0AAV6H7J3</accession>
<evidence type="ECO:0000313" key="11">
    <source>
        <dbReference type="EMBL" id="KAG5283140.1"/>
    </source>
</evidence>
<keyword evidence="2" id="KW-0964">Secreted</keyword>
<evidence type="ECO:0000256" key="5">
    <source>
        <dbReference type="ARBA" id="ARBA00038037"/>
    </source>
</evidence>
<feature type="domain" description="DUF4174" evidence="10">
    <location>
        <begin position="144"/>
        <end position="272"/>
    </location>
</feature>
<evidence type="ECO:0000256" key="2">
    <source>
        <dbReference type="ARBA" id="ARBA00022525"/>
    </source>
</evidence>
<evidence type="ECO:0000256" key="4">
    <source>
        <dbReference type="ARBA" id="ARBA00022729"/>
    </source>
</evidence>
<dbReference type="PANTHER" id="PTHR46792">
    <property type="entry name" value="COILED-COIL DOMAIN-CONTAINING PROTEIN 80"/>
    <property type="match status" value="1"/>
</dbReference>
<dbReference type="AlphaFoldDB" id="A0AAV6H7J3"/>
<comment type="caution">
    <text evidence="11">The sequence shown here is derived from an EMBL/GenBank/DDBJ whole genome shotgun (WGS) entry which is preliminary data.</text>
</comment>
<keyword evidence="4 9" id="KW-0732">Signal</keyword>
<evidence type="ECO:0000256" key="1">
    <source>
        <dbReference type="ARBA" id="ARBA00004498"/>
    </source>
</evidence>
<evidence type="ECO:0000256" key="3">
    <source>
        <dbReference type="ARBA" id="ARBA00022530"/>
    </source>
</evidence>
<dbReference type="Pfam" id="PF13778">
    <property type="entry name" value="DUF4174"/>
    <property type="match status" value="3"/>
</dbReference>
<evidence type="ECO:0000313" key="12">
    <source>
        <dbReference type="Proteomes" id="UP000823561"/>
    </source>
</evidence>
<proteinExistence type="inferred from homology"/>
<sequence>MRRVLVLEFFALLLLLTWLGDASETNPANRQAGIGRVPLRRARLNKQRLHPGVLTRGGTGAGAQSAAPAEPSGLTGQHEEMQRDQSASPPNQGAARRGVMARRRPLQGGSQAAVGHAMVQDEGTPGARARVSRMPSSAGSPNLLATFAGKNRLLVISAPHDSDGYYRLMMSLLKSDVYCELAERHVHQIVMFHQEGEQGGKVRRITNEGKVMEEPLDVALIPRLMSFLKMEKGKFGMVLLKKTLQVEERYPYPVRLEAMYEVIDQAPMRKLEKMRQKGFVQKCKGAGVEGQVEEGALTDTQRKPFRRPAQPSTTTTVATTTTRPTTTTKAPTTTTTTTPAPTTTTKPTTTTRATTTTRTTTTTRATTTTTTRATTTTQRTTKAPARVTVDPYYYNRRGRHHTKTTTTPTTPYEYYTKASTGRYGDNRTDRKDYGRKQAGVTPTQHKPTKPSRPSKKKHGGKVVVNGYEDKYDVGRPTETDLEEQEVEVVPTKKSRVKQDKNEKKKRKDKADKLTKKDKSERRSKTPKGHKKNGKKVSKTQDEYHKPTKRPPPPKGMLETFLDYFENRRRLIVITAPTEENRMYVQQRDEYLEHVCEMAIRKVSIITIFGTLTNNSMKIDHYQLESDRAMKGLRQEDLVNQELIAELRREFGMNYNDFHMVLTDFDMRVKQFYEVPIAMKAVFDYLDTFASRVREMEQQKRDGVVCKKEDKPRSLENFLSRFRWRRRLFVISAPNDEEWAYQQQLYALTSQACNLGLRHISILKLVGTEPADMGGVLELYPINGSATVDREGLSATLVRDIRNYFQVSPEYFSMLLVGKDGNVKSWYPSPMWSMAIIYDLIDSMQLRRQEMAIQQSLGMRCPEDEYGGYGYHHHGYHDGYQEGYHQGYGY</sequence>
<feature type="compositionally biased region" description="Basic and acidic residues" evidence="8">
    <location>
        <begin position="424"/>
        <end position="435"/>
    </location>
</feature>
<dbReference type="InterPro" id="IPR025232">
    <property type="entry name" value="DUF4174"/>
</dbReference>
<organism evidence="11 12">
    <name type="scientific">Alosa alosa</name>
    <name type="common">allis shad</name>
    <dbReference type="NCBI Taxonomy" id="278164"/>
    <lineage>
        <taxon>Eukaryota</taxon>
        <taxon>Metazoa</taxon>
        <taxon>Chordata</taxon>
        <taxon>Craniata</taxon>
        <taxon>Vertebrata</taxon>
        <taxon>Euteleostomi</taxon>
        <taxon>Actinopterygii</taxon>
        <taxon>Neopterygii</taxon>
        <taxon>Teleostei</taxon>
        <taxon>Clupei</taxon>
        <taxon>Clupeiformes</taxon>
        <taxon>Clupeoidei</taxon>
        <taxon>Clupeidae</taxon>
        <taxon>Alosa</taxon>
    </lineage>
</organism>
<feature type="compositionally biased region" description="Basic residues" evidence="8">
    <location>
        <begin position="446"/>
        <end position="460"/>
    </location>
</feature>
<feature type="domain" description="DUF4174" evidence="10">
    <location>
        <begin position="560"/>
        <end position="694"/>
    </location>
</feature>
<comment type="similarity">
    <text evidence="5">Belongs to the CCDC80 family.</text>
</comment>
<evidence type="ECO:0000256" key="7">
    <source>
        <dbReference type="ARBA" id="ARBA00039956"/>
    </source>
</evidence>
<dbReference type="GO" id="GO:0030198">
    <property type="term" value="P:extracellular matrix organization"/>
    <property type="evidence" value="ECO:0007669"/>
    <property type="project" value="TreeGrafter"/>
</dbReference>
<dbReference type="GO" id="GO:0005604">
    <property type="term" value="C:basement membrane"/>
    <property type="evidence" value="ECO:0007669"/>
    <property type="project" value="TreeGrafter"/>
</dbReference>
<keyword evidence="3" id="KW-0272">Extracellular matrix</keyword>
<feature type="compositionally biased region" description="Basic and acidic residues" evidence="8">
    <location>
        <begin position="496"/>
        <end position="523"/>
    </location>
</feature>
<feature type="region of interest" description="Disordered" evidence="8">
    <location>
        <begin position="299"/>
        <end position="382"/>
    </location>
</feature>
<dbReference type="PANTHER" id="PTHR46792:SF2">
    <property type="entry name" value="COILED-COIL DOMAIN-CONTAINING PROTEIN 80"/>
    <property type="match status" value="1"/>
</dbReference>
<protein>
    <recommendedName>
        <fullName evidence="7">Coiled-coil domain-containing protein 80</fullName>
    </recommendedName>
</protein>